<keyword evidence="2" id="KW-1185">Reference proteome</keyword>
<gene>
    <name evidence="1" type="ORF">Cfor_01407</name>
</gene>
<organism evidence="1 2">
    <name type="scientific">Coptotermes formosanus</name>
    <name type="common">Formosan subterranean termite</name>
    <dbReference type="NCBI Taxonomy" id="36987"/>
    <lineage>
        <taxon>Eukaryota</taxon>
        <taxon>Metazoa</taxon>
        <taxon>Ecdysozoa</taxon>
        <taxon>Arthropoda</taxon>
        <taxon>Hexapoda</taxon>
        <taxon>Insecta</taxon>
        <taxon>Pterygota</taxon>
        <taxon>Neoptera</taxon>
        <taxon>Polyneoptera</taxon>
        <taxon>Dictyoptera</taxon>
        <taxon>Blattodea</taxon>
        <taxon>Blattoidea</taxon>
        <taxon>Termitoidae</taxon>
        <taxon>Rhinotermitidae</taxon>
        <taxon>Coptotermes</taxon>
    </lineage>
</organism>
<evidence type="ECO:0008006" key="3">
    <source>
        <dbReference type="Google" id="ProtNLM"/>
    </source>
</evidence>
<name>A0A6L2PR61_COPFO</name>
<dbReference type="Proteomes" id="UP000502823">
    <property type="component" value="Unassembled WGS sequence"/>
</dbReference>
<evidence type="ECO:0000313" key="2">
    <source>
        <dbReference type="Proteomes" id="UP000502823"/>
    </source>
</evidence>
<dbReference type="InParanoid" id="A0A6L2PR61"/>
<sequence>DKEPSGIEIICRRILHTVEFPILSGERDGKHIEIKQAANTGSFHYSYKSTFSIVLLATENAIHIPEVENIPKSRRKLFLCLFVRRGICDVRTFITALQQSVLNEEQRIFEPRLSRACRIVENAFGIFWCWVWRISKTNFFTSCRKKARKIALASLNFYLMRKKSGAYVTRGLTHVENVETGEITADDRRMSWQLMTLQNSQSGETFF</sequence>
<dbReference type="AlphaFoldDB" id="A0A6L2PR61"/>
<reference evidence="2" key="1">
    <citation type="submission" date="2020-01" db="EMBL/GenBank/DDBJ databases">
        <title>Draft genome sequence of the Termite Coptotermes fromosanus.</title>
        <authorList>
            <person name="Itakura S."/>
            <person name="Yosikawa Y."/>
            <person name="Umezawa K."/>
        </authorList>
    </citation>
    <scope>NUCLEOTIDE SEQUENCE [LARGE SCALE GENOMIC DNA]</scope>
</reference>
<feature type="non-terminal residue" evidence="1">
    <location>
        <position position="1"/>
    </location>
</feature>
<comment type="caution">
    <text evidence="1">The sequence shown here is derived from an EMBL/GenBank/DDBJ whole genome shotgun (WGS) entry which is preliminary data.</text>
</comment>
<accession>A0A6L2PR61</accession>
<proteinExistence type="predicted"/>
<dbReference type="EMBL" id="BLKM01000526">
    <property type="protein sequence ID" value="GFG35111.1"/>
    <property type="molecule type" value="Genomic_DNA"/>
</dbReference>
<evidence type="ECO:0000313" key="1">
    <source>
        <dbReference type="EMBL" id="GFG35111.1"/>
    </source>
</evidence>
<protein>
    <recommendedName>
        <fullName evidence="3">DDE Tnp4 domain-containing protein</fullName>
    </recommendedName>
</protein>